<reference evidence="2" key="1">
    <citation type="submission" date="2021-02" db="EMBL/GenBank/DDBJ databases">
        <authorList>
            <person name="Nowell W R."/>
        </authorList>
    </citation>
    <scope>NUCLEOTIDE SEQUENCE</scope>
</reference>
<dbReference type="AlphaFoldDB" id="A0A8S2R9S7"/>
<evidence type="ECO:0000256" key="1">
    <source>
        <dbReference type="SAM" id="MobiDB-lite"/>
    </source>
</evidence>
<protein>
    <submittedName>
        <fullName evidence="2">Uncharacterized protein</fullName>
    </submittedName>
</protein>
<feature type="region of interest" description="Disordered" evidence="1">
    <location>
        <begin position="1"/>
        <end position="21"/>
    </location>
</feature>
<name>A0A8S2R9S7_9BILA</name>
<organism evidence="2 3">
    <name type="scientific">Rotaria magnacalcarata</name>
    <dbReference type="NCBI Taxonomy" id="392030"/>
    <lineage>
        <taxon>Eukaryota</taxon>
        <taxon>Metazoa</taxon>
        <taxon>Spiralia</taxon>
        <taxon>Gnathifera</taxon>
        <taxon>Rotifera</taxon>
        <taxon>Eurotatoria</taxon>
        <taxon>Bdelloidea</taxon>
        <taxon>Philodinida</taxon>
        <taxon>Philodinidae</taxon>
        <taxon>Rotaria</taxon>
    </lineage>
</organism>
<proteinExistence type="predicted"/>
<gene>
    <name evidence="2" type="ORF">BYL167_LOCUS21535</name>
</gene>
<evidence type="ECO:0000313" key="2">
    <source>
        <dbReference type="EMBL" id="CAF4151051.1"/>
    </source>
</evidence>
<feature type="non-terminal residue" evidence="2">
    <location>
        <position position="1"/>
    </location>
</feature>
<feature type="compositionally biased region" description="Basic residues" evidence="1">
    <location>
        <begin position="9"/>
        <end position="21"/>
    </location>
</feature>
<comment type="caution">
    <text evidence="2">The sequence shown here is derived from an EMBL/GenBank/DDBJ whole genome shotgun (WGS) entry which is preliminary data.</text>
</comment>
<dbReference type="EMBL" id="CAJOBH010009869">
    <property type="protein sequence ID" value="CAF4151051.1"/>
    <property type="molecule type" value="Genomic_DNA"/>
</dbReference>
<accession>A0A8S2R9S7</accession>
<evidence type="ECO:0000313" key="3">
    <source>
        <dbReference type="Proteomes" id="UP000681967"/>
    </source>
</evidence>
<sequence>MAPTSQNMKMHRNHRQFRRGRPLRMNIAKIL</sequence>
<dbReference type="Proteomes" id="UP000681967">
    <property type="component" value="Unassembled WGS sequence"/>
</dbReference>